<accession>A0A1Z1WGY0</accession>
<dbReference type="RefSeq" id="WP_087885428.1">
    <property type="nucleotide sequence ID" value="NZ_CP021748.1"/>
</dbReference>
<keyword evidence="3" id="KW-1185">Reference proteome</keyword>
<protein>
    <recommendedName>
        <fullName evidence="4">LigA protein</fullName>
    </recommendedName>
</protein>
<feature type="region of interest" description="Disordered" evidence="1">
    <location>
        <begin position="106"/>
        <end position="125"/>
    </location>
</feature>
<evidence type="ECO:0000256" key="1">
    <source>
        <dbReference type="SAM" id="MobiDB-lite"/>
    </source>
</evidence>
<gene>
    <name evidence="2" type="ORF">SMD44_05112</name>
</gene>
<evidence type="ECO:0000313" key="2">
    <source>
        <dbReference type="EMBL" id="ARX85648.1"/>
    </source>
</evidence>
<dbReference type="EMBL" id="CP021748">
    <property type="protein sequence ID" value="ARX85648.1"/>
    <property type="molecule type" value="Genomic_DNA"/>
</dbReference>
<evidence type="ECO:0008006" key="4">
    <source>
        <dbReference type="Google" id="ProtNLM"/>
    </source>
</evidence>
<name>A0A1Z1WGY0_9ACTN</name>
<dbReference type="KEGG" id="salf:SMD44_05112"/>
<reference evidence="2 3" key="1">
    <citation type="submission" date="2017-05" db="EMBL/GenBank/DDBJ databases">
        <title>Streptomyces alboflavus Genome sequencing and assembly.</title>
        <authorList>
            <person name="Wang Y."/>
            <person name="Du B."/>
            <person name="Ding Y."/>
            <person name="Liu H."/>
            <person name="Hou Q."/>
            <person name="Liu K."/>
            <person name="Wang C."/>
            <person name="Yao L."/>
        </authorList>
    </citation>
    <scope>NUCLEOTIDE SEQUENCE [LARGE SCALE GENOMIC DNA]</scope>
    <source>
        <strain evidence="2 3">MDJK44</strain>
    </source>
</reference>
<dbReference type="OrthoDB" id="4211493at2"/>
<evidence type="ECO:0000313" key="3">
    <source>
        <dbReference type="Proteomes" id="UP000195880"/>
    </source>
</evidence>
<organism evidence="2 3">
    <name type="scientific">Streptomyces alboflavus</name>
    <dbReference type="NCBI Taxonomy" id="67267"/>
    <lineage>
        <taxon>Bacteria</taxon>
        <taxon>Bacillati</taxon>
        <taxon>Actinomycetota</taxon>
        <taxon>Actinomycetes</taxon>
        <taxon>Kitasatosporales</taxon>
        <taxon>Streptomycetaceae</taxon>
        <taxon>Streptomyces</taxon>
    </lineage>
</organism>
<dbReference type="Proteomes" id="UP000195880">
    <property type="component" value="Chromosome"/>
</dbReference>
<proteinExistence type="predicted"/>
<sequence>MTTHVIARHETAECLDTVRTLWGELLLAIETSPSAEGWPPRETRSFLHTGSPADEPLVIEDRAPLVLREHPAPANVDALDARLAIERMLYDLADTLAAAVQHTAPDDPRRWTFRSPTSPGSRAHGPHWAAIWIEGRVLDEDTTPEGQLDGTLTAPPFDPLPLHLLHEARRTARGAEGRLLRALGLDQRRRAIPDRPCPWCGGDLTLHAGPDRPSAVTCSTGPGCTAPVPPDEHGRRTWTGGDLIALHTALEAAQQHIERNRAA</sequence>
<dbReference type="AlphaFoldDB" id="A0A1Z1WGY0"/>